<accession>M1WUR8</accession>
<reference evidence="1 2" key="1">
    <citation type="journal article" date="2013" name="PLoS ONE">
        <title>The first genomic and proteomic characterization of a deep-sea sulfate reducer: insights into the piezophilic lifestyle of Desulfovibrio piezophilus.</title>
        <authorList>
            <person name="Pradel N."/>
            <person name="Ji B."/>
            <person name="Gimenez G."/>
            <person name="Talla E."/>
            <person name="Lenoble P."/>
            <person name="Garel M."/>
            <person name="Tamburini C."/>
            <person name="Fourquet P."/>
            <person name="Lebrun R."/>
            <person name="Bertin P."/>
            <person name="Denis Y."/>
            <person name="Pophillat M."/>
            <person name="Barbe V."/>
            <person name="Ollivier B."/>
            <person name="Dolla A."/>
        </authorList>
    </citation>
    <scope>NUCLEOTIDE SEQUENCE [LARGE SCALE GENOMIC DNA]</scope>
    <source>
        <strain evidence="2">DSM 10523 / SB164P1</strain>
    </source>
</reference>
<organism evidence="1 2">
    <name type="scientific">Pseudodesulfovibrio piezophilus (strain DSM 21447 / JCM 15486 / C1TLV30)</name>
    <name type="common">Desulfovibrio piezophilus</name>
    <dbReference type="NCBI Taxonomy" id="1322246"/>
    <lineage>
        <taxon>Bacteria</taxon>
        <taxon>Pseudomonadati</taxon>
        <taxon>Thermodesulfobacteriota</taxon>
        <taxon>Desulfovibrionia</taxon>
        <taxon>Desulfovibrionales</taxon>
        <taxon>Desulfovibrionaceae</taxon>
    </lineage>
</organism>
<dbReference type="AlphaFoldDB" id="M1WUR8"/>
<sequence>MKVFFLTKPYGKKSLLERFDSVLNITGKILIVSGGAGIGKRVVMRELGQPLVE</sequence>
<dbReference type="EMBL" id="FO203427">
    <property type="protein sequence ID" value="CCH47813.1"/>
    <property type="molecule type" value="Genomic_DNA"/>
</dbReference>
<dbReference type="HOGENOM" id="CLU_3060906_0_0_7"/>
<reference evidence="2" key="2">
    <citation type="journal article" date="2013" name="Stand. Genomic Sci.">
        <title>Complete genome sequence of Desulfocapsa sulfexigens, a marine deltaproteobacterium specialized in disproportionating inorganic sulfur compounds.</title>
        <authorList>
            <person name="Finster K.W."/>
            <person name="Kjeldsen K.U."/>
            <person name="Kube M."/>
            <person name="Reinhardt R."/>
            <person name="Mussmann M."/>
            <person name="Amann R."/>
            <person name="Schreiber L."/>
        </authorList>
    </citation>
    <scope>NUCLEOTIDE SEQUENCE [LARGE SCALE GENOMIC DNA]</scope>
    <source>
        <strain evidence="2">DSM 10523 / SB164P1</strain>
    </source>
</reference>
<dbReference type="PATRIC" id="fig|879567.3.peg.595"/>
<keyword evidence="2" id="KW-1185">Reference proteome</keyword>
<evidence type="ECO:0000313" key="1">
    <source>
        <dbReference type="EMBL" id="CCH47813.1"/>
    </source>
</evidence>
<proteinExistence type="predicted"/>
<gene>
    <name evidence="1" type="ordered locus">BN4_10576</name>
</gene>
<dbReference type="BioCyc" id="DPIE1322246:BN4_RS17455-MONOMER"/>
<dbReference type="Proteomes" id="UP000011724">
    <property type="component" value="Chromosome"/>
</dbReference>
<dbReference type="KEGG" id="dpi:BN4_10576"/>
<evidence type="ECO:0000313" key="2">
    <source>
        <dbReference type="Proteomes" id="UP000011724"/>
    </source>
</evidence>
<protein>
    <submittedName>
        <fullName evidence="1">Uncharacterized protein</fullName>
    </submittedName>
</protein>
<name>M1WUR8_PSEP2</name>